<feature type="domain" description="ATP phosphoribosyltransferase catalytic" evidence="12">
    <location>
        <begin position="493"/>
        <end position="638"/>
    </location>
</feature>
<dbReference type="Gene3D" id="1.10.287.1080">
    <property type="entry name" value="MazG-like"/>
    <property type="match status" value="1"/>
</dbReference>
<dbReference type="Pfam" id="PF01634">
    <property type="entry name" value="HisG"/>
    <property type="match status" value="1"/>
</dbReference>
<dbReference type="GO" id="GO:0004636">
    <property type="term" value="F:phosphoribosyl-ATP diphosphatase activity"/>
    <property type="evidence" value="ECO:0007669"/>
    <property type="project" value="UniProtKB-EC"/>
</dbReference>
<dbReference type="InterPro" id="IPR013785">
    <property type="entry name" value="Aldolase_TIM"/>
</dbReference>
<dbReference type="Pfam" id="PF01502">
    <property type="entry name" value="PRA-CH"/>
    <property type="match status" value="1"/>
</dbReference>
<comment type="catalytic activity">
    <reaction evidence="1">
        <text>1-(5-phospho-beta-D-ribosyl)-5'-AMP + H2O = 1-(5-phospho-beta-D-ribosyl)-5-[(5-phospho-beta-D-ribosylamino)methylideneamino]imidazole-4-carboxamide</text>
        <dbReference type="Rhea" id="RHEA:20049"/>
        <dbReference type="ChEBI" id="CHEBI:15377"/>
        <dbReference type="ChEBI" id="CHEBI:58435"/>
        <dbReference type="ChEBI" id="CHEBI:59457"/>
        <dbReference type="EC" id="3.5.4.19"/>
    </reaction>
</comment>
<sequence>MDNRPIFIPTLDISNGKAVLVKNGKVYKILGDPFEKAQFLSINNHFQVVDIDAAMNIGSNKEIIQKISKKYPCYVGGGIRTYQDAVDYLNSSARRVIISTALSHELVNKIRKERLIIAFDIDEKYNVFKDGRKGFMDKRLFDLIDEYKDNTEIITITFHHTEGTCTGIPMDQVKEIKDYILKYNIRLVVAGGISSIKEIGDLIDLQVIPQFGSGFWNGKFTLGDIFQCISAKVLNIKNVTFKERKLIPTSIQSTDGQLLGEVFSTPESLKLSVDTRIATFHSRETDSCWIKGATSGNYHTVINIHYSCDGTALRFVVEGNTFCHTGSESCFGDTDPARASLKSMQRLLKKRMNSSEEKSYTKALLSDGFKINSKIMEEAEELICATDNDEIISEASDLIYFMLLYLQKNNVEISDVENELIKRRYLVLKDEYDIKIKNQDKLKIGVIVANMPKDFVFDYIEDLFETKIIKKTESPRCLEYLCDNPKIMIIQTKPKDVSTLINNGFLDAVVSYEDIILNYSVNAEKVALSKNKIKHVSIVVACKKDITLDILKEENKTRKLVIMAEYVKLTSEWVKRCNLKAKVVHVSGSSESYLINDMCDMCVVVSDTGETLKANNLIVLDTLVTTSINLFVHPKKKEMLYKLL</sequence>
<keyword evidence="10" id="KW-0511">Multifunctional enzyme</keyword>
<dbReference type="InterPro" id="IPR021130">
    <property type="entry name" value="PRib-ATP_PPHydrolase-like"/>
</dbReference>
<dbReference type="InterPro" id="IPR038019">
    <property type="entry name" value="PRib_AMP_CycHydrolase_sf"/>
</dbReference>
<dbReference type="SUPFAM" id="SSF141734">
    <property type="entry name" value="HisI-like"/>
    <property type="match status" value="1"/>
</dbReference>
<organism evidence="13">
    <name type="scientific">Edafosvirus sp</name>
    <dbReference type="NCBI Taxonomy" id="2487765"/>
    <lineage>
        <taxon>Viruses</taxon>
        <taxon>Varidnaviria</taxon>
        <taxon>Bamfordvirae</taxon>
        <taxon>Nucleocytoviricota</taxon>
        <taxon>Megaviricetes</taxon>
        <taxon>Imitervirales</taxon>
        <taxon>Mimiviridae</taxon>
        <taxon>Klosneuvirinae</taxon>
    </lineage>
</organism>
<dbReference type="Gene3D" id="3.40.190.10">
    <property type="entry name" value="Periplasmic binding protein-like II"/>
    <property type="match status" value="2"/>
</dbReference>
<keyword evidence="7 13" id="KW-0378">Hydrolase</keyword>
<dbReference type="GO" id="GO:0005524">
    <property type="term" value="F:ATP binding"/>
    <property type="evidence" value="ECO:0007669"/>
    <property type="project" value="UniProtKB-KW"/>
</dbReference>
<dbReference type="NCBIfam" id="TIGR03188">
    <property type="entry name" value="histidine_hisI"/>
    <property type="match status" value="1"/>
</dbReference>
<dbReference type="Pfam" id="PF00977">
    <property type="entry name" value="His_biosynth"/>
    <property type="match status" value="1"/>
</dbReference>
<evidence type="ECO:0000256" key="8">
    <source>
        <dbReference type="ARBA" id="ARBA00022840"/>
    </source>
</evidence>
<keyword evidence="8" id="KW-0067">ATP-binding</keyword>
<dbReference type="GO" id="GO:0003879">
    <property type="term" value="F:ATP phosphoribosyltransferase activity"/>
    <property type="evidence" value="ECO:0007669"/>
    <property type="project" value="InterPro"/>
</dbReference>
<comment type="pathway">
    <text evidence="3">Amino-acid biosynthesis; L-histidine biosynthesis; L-histidine from 5-phospho-alpha-D-ribose 1-diphosphate: step 3/9.</text>
</comment>
<dbReference type="EMBL" id="MK072092">
    <property type="protein sequence ID" value="AYV78720.1"/>
    <property type="molecule type" value="Genomic_DNA"/>
</dbReference>
<dbReference type="InterPro" id="IPR008179">
    <property type="entry name" value="HisE"/>
</dbReference>
<feature type="domain" description="Phosphoribosyl-AMP cyclohydrolase" evidence="11">
    <location>
        <begin position="263"/>
        <end position="331"/>
    </location>
</feature>
<dbReference type="InterPro" id="IPR002496">
    <property type="entry name" value="PRib_AMP_CycHydrolase_dom"/>
</dbReference>
<accession>A0A3G4ZV27</accession>
<keyword evidence="5" id="KW-0028">Amino-acid biosynthesis</keyword>
<dbReference type="Gene3D" id="3.20.20.70">
    <property type="entry name" value="Aldolase class I"/>
    <property type="match status" value="1"/>
</dbReference>
<name>A0A3G4ZV27_9VIRU</name>
<dbReference type="GO" id="GO:0000105">
    <property type="term" value="P:L-histidine biosynthetic process"/>
    <property type="evidence" value="ECO:0007669"/>
    <property type="project" value="UniProtKB-UniPathway"/>
</dbReference>
<evidence type="ECO:0000256" key="9">
    <source>
        <dbReference type="ARBA" id="ARBA00023102"/>
    </source>
</evidence>
<evidence type="ECO:0000256" key="2">
    <source>
        <dbReference type="ARBA" id="ARBA00001460"/>
    </source>
</evidence>
<proteinExistence type="predicted"/>
<reference evidence="13" key="1">
    <citation type="submission" date="2018-10" db="EMBL/GenBank/DDBJ databases">
        <title>Hidden diversity of soil giant viruses.</title>
        <authorList>
            <person name="Schulz F."/>
            <person name="Alteio L."/>
            <person name="Goudeau D."/>
            <person name="Ryan E.M."/>
            <person name="Malmstrom R.R."/>
            <person name="Blanchard J."/>
            <person name="Woyke T."/>
        </authorList>
    </citation>
    <scope>NUCLEOTIDE SEQUENCE</scope>
    <source>
        <strain evidence="13">EDV1</strain>
    </source>
</reference>
<evidence type="ECO:0000256" key="3">
    <source>
        <dbReference type="ARBA" id="ARBA00005169"/>
    </source>
</evidence>
<evidence type="ECO:0000256" key="5">
    <source>
        <dbReference type="ARBA" id="ARBA00022605"/>
    </source>
</evidence>
<dbReference type="InterPro" id="IPR011060">
    <property type="entry name" value="RibuloseP-bd_barrel"/>
</dbReference>
<evidence type="ECO:0000256" key="7">
    <source>
        <dbReference type="ARBA" id="ARBA00022801"/>
    </source>
</evidence>
<dbReference type="Gene3D" id="3.10.20.810">
    <property type="entry name" value="Phosphoribosyl-AMP cyclohydrolase"/>
    <property type="match status" value="1"/>
</dbReference>
<dbReference type="PANTHER" id="PTHR42945:SF1">
    <property type="entry name" value="HISTIDINE BIOSYNTHESIS BIFUNCTIONAL PROTEIN HIS7"/>
    <property type="match status" value="1"/>
</dbReference>
<protein>
    <submittedName>
        <fullName evidence="13">Bifunctional phosphoribosyl-AMP cyclohydrolase/phosphoribosyl-ATP pyrophosphatase protein</fullName>
    </submittedName>
</protein>
<evidence type="ECO:0000313" key="13">
    <source>
        <dbReference type="EMBL" id="AYV78720.1"/>
    </source>
</evidence>
<evidence type="ECO:0000256" key="10">
    <source>
        <dbReference type="ARBA" id="ARBA00023268"/>
    </source>
</evidence>
<gene>
    <name evidence="13" type="ORF">Edafosvirus27_9</name>
</gene>
<dbReference type="SUPFAM" id="SSF51366">
    <property type="entry name" value="Ribulose-phoshate binding barrel"/>
    <property type="match status" value="1"/>
</dbReference>
<dbReference type="UniPathway" id="UPA00031">
    <property type="reaction ID" value="UER00007"/>
</dbReference>
<dbReference type="SUPFAM" id="SSF53850">
    <property type="entry name" value="Periplasmic binding protein-like II"/>
    <property type="match status" value="1"/>
</dbReference>
<evidence type="ECO:0000256" key="6">
    <source>
        <dbReference type="ARBA" id="ARBA00022741"/>
    </source>
</evidence>
<dbReference type="SUPFAM" id="SSF101386">
    <property type="entry name" value="all-alpha NTP pyrophosphatases"/>
    <property type="match status" value="1"/>
</dbReference>
<keyword evidence="6" id="KW-0547">Nucleotide-binding</keyword>
<dbReference type="GO" id="GO:0004635">
    <property type="term" value="F:phosphoribosyl-AMP cyclohydrolase activity"/>
    <property type="evidence" value="ECO:0007669"/>
    <property type="project" value="UniProtKB-EC"/>
</dbReference>
<comment type="catalytic activity">
    <reaction evidence="2">
        <text>1-(5-phospho-beta-D-ribosyl)-ATP + H2O = 1-(5-phospho-beta-D-ribosyl)-5'-AMP + diphosphate + H(+)</text>
        <dbReference type="Rhea" id="RHEA:22828"/>
        <dbReference type="ChEBI" id="CHEBI:15377"/>
        <dbReference type="ChEBI" id="CHEBI:15378"/>
        <dbReference type="ChEBI" id="CHEBI:33019"/>
        <dbReference type="ChEBI" id="CHEBI:59457"/>
        <dbReference type="ChEBI" id="CHEBI:73183"/>
        <dbReference type="EC" id="3.6.1.31"/>
    </reaction>
</comment>
<evidence type="ECO:0000259" key="12">
    <source>
        <dbReference type="Pfam" id="PF01634"/>
    </source>
</evidence>
<dbReference type="Pfam" id="PF01503">
    <property type="entry name" value="PRA-PH"/>
    <property type="match status" value="1"/>
</dbReference>
<comment type="pathway">
    <text evidence="4">Amino-acid biosynthesis; L-histidine biosynthesis; L-histidine from 5-phospho-alpha-D-ribose 1-diphosphate: step 2/9.</text>
</comment>
<evidence type="ECO:0000256" key="1">
    <source>
        <dbReference type="ARBA" id="ARBA00000024"/>
    </source>
</evidence>
<evidence type="ECO:0000259" key="11">
    <source>
        <dbReference type="Pfam" id="PF01502"/>
    </source>
</evidence>
<dbReference type="InterPro" id="IPR006062">
    <property type="entry name" value="His_biosynth"/>
</dbReference>
<keyword evidence="9" id="KW-0368">Histidine biosynthesis</keyword>
<dbReference type="PANTHER" id="PTHR42945">
    <property type="entry name" value="HISTIDINE BIOSYNTHESIS BIFUNCTIONAL PROTEIN"/>
    <property type="match status" value="1"/>
</dbReference>
<evidence type="ECO:0000256" key="4">
    <source>
        <dbReference type="ARBA" id="ARBA00005204"/>
    </source>
</evidence>
<dbReference type="InterPro" id="IPR013820">
    <property type="entry name" value="ATP_PRibTrfase_cat"/>
</dbReference>